<evidence type="ECO:0000256" key="5">
    <source>
        <dbReference type="ARBA" id="ARBA00022723"/>
    </source>
</evidence>
<name>A0A6L2Q966_COPFO</name>
<dbReference type="SMART" id="SM00479">
    <property type="entry name" value="EXOIII"/>
    <property type="match status" value="1"/>
</dbReference>
<dbReference type="GO" id="GO:0031251">
    <property type="term" value="C:PAN complex"/>
    <property type="evidence" value="ECO:0007669"/>
    <property type="project" value="InterPro"/>
</dbReference>
<evidence type="ECO:0000256" key="6">
    <source>
        <dbReference type="ARBA" id="ARBA00022801"/>
    </source>
</evidence>
<evidence type="ECO:0000256" key="2">
    <source>
        <dbReference type="ARBA" id="ARBA00022490"/>
    </source>
</evidence>
<dbReference type="Pfam" id="PF13423">
    <property type="entry name" value="UCH_1"/>
    <property type="match status" value="1"/>
</dbReference>
<dbReference type="GO" id="GO:0046872">
    <property type="term" value="F:metal ion binding"/>
    <property type="evidence" value="ECO:0007669"/>
    <property type="project" value="UniProtKB-KW"/>
</dbReference>
<reference evidence="12" key="1">
    <citation type="submission" date="2020-01" db="EMBL/GenBank/DDBJ databases">
        <title>Draft genome sequence of the Termite Coptotermes fromosanus.</title>
        <authorList>
            <person name="Itakura S."/>
            <person name="Yosikawa Y."/>
            <person name="Umezawa K."/>
        </authorList>
    </citation>
    <scope>NUCLEOTIDE SEQUENCE [LARGE SCALE GENOMIC DNA]</scope>
</reference>
<organism evidence="11 12">
    <name type="scientific">Coptotermes formosanus</name>
    <name type="common">Formosan subterranean termite</name>
    <dbReference type="NCBI Taxonomy" id="36987"/>
    <lineage>
        <taxon>Eukaryota</taxon>
        <taxon>Metazoa</taxon>
        <taxon>Ecdysozoa</taxon>
        <taxon>Arthropoda</taxon>
        <taxon>Hexapoda</taxon>
        <taxon>Insecta</taxon>
        <taxon>Pterygota</taxon>
        <taxon>Neoptera</taxon>
        <taxon>Polyneoptera</taxon>
        <taxon>Dictyoptera</taxon>
        <taxon>Blattodea</taxon>
        <taxon>Blattoidea</taxon>
        <taxon>Termitoidae</taxon>
        <taxon>Rhinotermitidae</taxon>
        <taxon>Coptotermes</taxon>
    </lineage>
</organism>
<dbReference type="EMBL" id="BLKM01012985">
    <property type="protein sequence ID" value="GFG38297.1"/>
    <property type="molecule type" value="Genomic_DNA"/>
</dbReference>
<feature type="region of interest" description="Disordered" evidence="9">
    <location>
        <begin position="290"/>
        <end position="320"/>
    </location>
</feature>
<dbReference type="HAMAP" id="MF_03182">
    <property type="entry name" value="PAN2"/>
    <property type="match status" value="1"/>
</dbReference>
<accession>A0A6L2Q966</accession>
<dbReference type="InterPro" id="IPR012337">
    <property type="entry name" value="RNaseH-like_sf"/>
</dbReference>
<keyword evidence="3" id="KW-0507">mRNA processing</keyword>
<keyword evidence="2" id="KW-0963">Cytoplasm</keyword>
<dbReference type="GO" id="GO:0003676">
    <property type="term" value="F:nucleic acid binding"/>
    <property type="evidence" value="ECO:0007669"/>
    <property type="project" value="InterPro"/>
</dbReference>
<dbReference type="InterPro" id="IPR036322">
    <property type="entry name" value="WD40_repeat_dom_sf"/>
</dbReference>
<feature type="compositionally biased region" description="Polar residues" evidence="9">
    <location>
        <begin position="158"/>
        <end position="170"/>
    </location>
</feature>
<dbReference type="InterPro" id="IPR050785">
    <property type="entry name" value="PAN2-PAN3_catalytic_subunit"/>
</dbReference>
<dbReference type="Proteomes" id="UP000502823">
    <property type="component" value="Unassembled WGS sequence"/>
</dbReference>
<evidence type="ECO:0000256" key="7">
    <source>
        <dbReference type="ARBA" id="ARBA00022839"/>
    </source>
</evidence>
<evidence type="ECO:0000256" key="1">
    <source>
        <dbReference type="ARBA" id="ARBA00001663"/>
    </source>
</evidence>
<dbReference type="InParanoid" id="A0A6L2Q966"/>
<feature type="region of interest" description="Disordered" evidence="9">
    <location>
        <begin position="132"/>
        <end position="222"/>
    </location>
</feature>
<evidence type="ECO:0000313" key="12">
    <source>
        <dbReference type="Proteomes" id="UP000502823"/>
    </source>
</evidence>
<dbReference type="PANTHER" id="PTHR15728:SF0">
    <property type="entry name" value="PAN2-PAN3 DEADENYLATION COMPLEX CATALYTIC SUBUNIT PAN2"/>
    <property type="match status" value="1"/>
</dbReference>
<dbReference type="GO" id="GO:0000932">
    <property type="term" value="C:P-body"/>
    <property type="evidence" value="ECO:0007669"/>
    <property type="project" value="TreeGrafter"/>
</dbReference>
<dbReference type="Gene3D" id="2.130.10.10">
    <property type="entry name" value="YVTN repeat-like/Quinoprotein amine dehydrogenase"/>
    <property type="match status" value="1"/>
</dbReference>
<comment type="catalytic activity">
    <reaction evidence="1">
        <text>Exonucleolytic cleavage of poly(A) to 5'-AMP.</text>
        <dbReference type="EC" id="3.1.13.4"/>
    </reaction>
</comment>
<dbReference type="FunFam" id="2.130.10.10:FF:000421">
    <property type="entry name" value="PAN2-PAN3 deadenylation complex catalytic subunit PAN2"/>
    <property type="match status" value="1"/>
</dbReference>
<dbReference type="GO" id="GO:0006397">
    <property type="term" value="P:mRNA processing"/>
    <property type="evidence" value="ECO:0007669"/>
    <property type="project" value="UniProtKB-KW"/>
</dbReference>
<dbReference type="InterPro" id="IPR038765">
    <property type="entry name" value="Papain-like_cys_pep_sf"/>
</dbReference>
<dbReference type="InterPro" id="IPR028881">
    <property type="entry name" value="PAN2_UCH_dom"/>
</dbReference>
<feature type="compositionally biased region" description="Gly residues" evidence="9">
    <location>
        <begin position="181"/>
        <end position="194"/>
    </location>
</feature>
<dbReference type="GO" id="GO:0000289">
    <property type="term" value="P:nuclear-transcribed mRNA poly(A) tail shortening"/>
    <property type="evidence" value="ECO:0007669"/>
    <property type="project" value="InterPro"/>
</dbReference>
<dbReference type="PROSITE" id="PS50235">
    <property type="entry name" value="USP_3"/>
    <property type="match status" value="1"/>
</dbReference>
<protein>
    <recommendedName>
        <fullName evidence="10">USP domain-containing protein</fullName>
    </recommendedName>
</protein>
<dbReference type="OrthoDB" id="16516at2759"/>
<evidence type="ECO:0000256" key="3">
    <source>
        <dbReference type="ARBA" id="ARBA00022664"/>
    </source>
</evidence>
<evidence type="ECO:0000256" key="8">
    <source>
        <dbReference type="ARBA" id="ARBA00023242"/>
    </source>
</evidence>
<dbReference type="InterPro" id="IPR048841">
    <property type="entry name" value="PAN2_N"/>
</dbReference>
<keyword evidence="6" id="KW-0378">Hydrolase</keyword>
<dbReference type="InterPro" id="IPR013520">
    <property type="entry name" value="Ribonucl_H"/>
</dbReference>
<dbReference type="PANTHER" id="PTHR15728">
    <property type="entry name" value="DEADENYLATION COMPLEX CATALYTIC SUBUNIT PAN2"/>
    <property type="match status" value="1"/>
</dbReference>
<dbReference type="CDD" id="cd06143">
    <property type="entry name" value="PAN2_exo"/>
    <property type="match status" value="1"/>
</dbReference>
<keyword evidence="5" id="KW-0479">Metal-binding</keyword>
<sequence>DCTLYQHVFQDASRPASKANPQAISLNSKGDVMYACQVNMNPVRGSAKLAGILRKAPLHSEQFCQANSVTHRFLCKSLRETRCFHECARRYILTGRPLADICDHNAAVAKELNRHHVSLVWSVVKTLYSSKEGDFGQQTPSGNVSREETGLGVPPTSLGANTGTEPNSTGVAGDSDQCSLLGGGGGGGGGGETPGGAVSAGEDETETDETPEQHFNGRIGLGNLSIPQGDFFFGDGEMDPLSVDFDRMNNGMMGMSLSNGLLGGSHMLLDAQMQQDWTLPSEAFPLRHEIQDRSPPPEQFPNHGSPDLNDHDSQPITAEDQPSSLLSVTAVLRLGLWEPSHIMVEMLKQRASLGDVQTSASVLLALGDRRRSLTTLDEATQEHWLLGYLDTLARYQLWEVGTQVIQLAWIPSVMQLNQQSTTVHTSCGHCSKLLQRTGWLCDRCHSSECAVCMYADDSAHYPVEEESYELPSDGFVPTSEHFAEGYTDAEFQETHTILADGGERFGVSAVAFDQQEELLWMGNQGGHVTSYYGPGLQKYTSFQVHANQEVRHIHTFEGGILALTQTALRCQMRRGIPIFTHSSDNMEEMQCQLQISPDTLLMGGHQDKIIEFNLSQGQETNLLHVGKNGCAILRQHPRFICAGDPAGRIDLRDPNTLKVEHSLEAHSGSLSDFDVHGNLLVTCGFSNRQGNLSVDRFLMVYDLRVMRAVTPIQVMLDPLLLRFLPSFSSRLVTVSALGQMQLVDTVALSQPNLCLYQINTAGSMCLALDVSSSCQCMAFGDGGGSIHFYTSNPHTAMFNSFSRETEFADPVEPLPPISILDDVTPLSSVPLPYCQQGTALLSDWPEQYLKKVYRRTPPIDPEILRTMKMQGTIGYAPNPMSCRRNQVAYKLEKYGGGHRQTKLFSNDSRTGKSGEEANFVAIPKRYRKIDVKYSKMGMEDFDFEQYNKTKFSGLEATLPNSYCNAMLQVLYFMSPVRSILLSHLCQKEFCLACELGYLFHMLDTSQGFPCQSSNFLRAFRTVPEASALGLILSDQNPESKKKVNLIQLIQSWNRFILHQIHYEILETRKRKLLEQQRKNGLSQTFGGDYFVYKEKDFPSILGDIHSRLVPKANGDILSFHDADENRRKTNSGREEQDEETEITRLFGMKQIHVHRCLKCDREVSKESIVLLCNLIYPDITTGRAEFSFCDVLLQSLCSEPITPAWCDCCEKYQPTVQSRQLKLLPHILAMNCGLDNQKNKHFWQTQMDQIVQKVLDQAGFQGTGGSTGKPCRYGSNCSRSGCRFKHVGRPGGNSFINTGLLYNTHSWLPMHIRIELLRKGGVNIKKILPADMESPDEVSISLNFILLNAVVLEQSSARDVYFQVTMSEDVIQAISYDLAASVCYIDYPHQHERRNLVALINVGPHYHDRSIGSPVSQWYIFNDFSASTLKVLYGGVATKIKASRWICSLVWTLDHCWSPVFPAFLICDIVAMDAEFVTLNQEEAELRSDGKLSTIKPSHMSVARITCIRGYGPLEGTPFIDDYISTQEQVVDYLTKFSGIKPGDLDANFSSKHLTTLKATYQKLRFLVDNGVKFVGHGLKNDFRVINLVVPSDQVIDTVLLFHLPHHRMVSLRFLAWHFLGLKIQSVTHDSIEDARTALQLYLRYREIELKGNVTATLKELYEVVTKDESLEEERTRVCK</sequence>
<dbReference type="FunCoup" id="A0A6L2Q966">
    <property type="interactions" value="1368"/>
</dbReference>
<dbReference type="SUPFAM" id="SSF54001">
    <property type="entry name" value="Cysteine proteinases"/>
    <property type="match status" value="1"/>
</dbReference>
<keyword evidence="4" id="KW-0540">Nuclease</keyword>
<feature type="compositionally biased region" description="Acidic residues" evidence="9">
    <location>
        <begin position="201"/>
        <end position="210"/>
    </location>
</feature>
<dbReference type="Gene3D" id="3.90.70.10">
    <property type="entry name" value="Cysteine proteinases"/>
    <property type="match status" value="1"/>
</dbReference>
<dbReference type="SUPFAM" id="SSF53098">
    <property type="entry name" value="Ribonuclease H-like"/>
    <property type="match status" value="1"/>
</dbReference>
<feature type="domain" description="USP" evidence="10">
    <location>
        <begin position="952"/>
        <end position="1444"/>
    </location>
</feature>
<dbReference type="Pfam" id="PF20770">
    <property type="entry name" value="PAN2_N"/>
    <property type="match status" value="1"/>
</dbReference>
<dbReference type="InterPro" id="IPR028889">
    <property type="entry name" value="USP"/>
</dbReference>
<gene>
    <name evidence="11" type="ORF">Cfor_12184</name>
</gene>
<dbReference type="GO" id="GO:0004535">
    <property type="term" value="F:poly(A)-specific ribonuclease activity"/>
    <property type="evidence" value="ECO:0007669"/>
    <property type="project" value="UniProtKB-EC"/>
</dbReference>
<keyword evidence="12" id="KW-1185">Reference proteome</keyword>
<evidence type="ECO:0000313" key="11">
    <source>
        <dbReference type="EMBL" id="GFG38297.1"/>
    </source>
</evidence>
<keyword evidence="8" id="KW-0539">Nucleus</keyword>
<dbReference type="Gene3D" id="3.30.420.10">
    <property type="entry name" value="Ribonuclease H-like superfamily/Ribonuclease H"/>
    <property type="match status" value="1"/>
</dbReference>
<dbReference type="SUPFAM" id="SSF50978">
    <property type="entry name" value="WD40 repeat-like"/>
    <property type="match status" value="1"/>
</dbReference>
<dbReference type="InterPro" id="IPR015943">
    <property type="entry name" value="WD40/YVTN_repeat-like_dom_sf"/>
</dbReference>
<comment type="caution">
    <text evidence="11">The sequence shown here is derived from an EMBL/GenBank/DDBJ whole genome shotgun (WGS) entry which is preliminary data.</text>
</comment>
<evidence type="ECO:0000259" key="10">
    <source>
        <dbReference type="PROSITE" id="PS50235"/>
    </source>
</evidence>
<feature type="non-terminal residue" evidence="11">
    <location>
        <position position="1"/>
    </location>
</feature>
<proteinExistence type="inferred from homology"/>
<dbReference type="InterPro" id="IPR030843">
    <property type="entry name" value="PAN2"/>
</dbReference>
<dbReference type="Pfam" id="PF00929">
    <property type="entry name" value="RNase_T"/>
    <property type="match status" value="1"/>
</dbReference>
<evidence type="ECO:0000256" key="4">
    <source>
        <dbReference type="ARBA" id="ARBA00022722"/>
    </source>
</evidence>
<dbReference type="InterPro" id="IPR036397">
    <property type="entry name" value="RNaseH_sf"/>
</dbReference>
<dbReference type="FunFam" id="3.30.420.10:FF:000011">
    <property type="entry name" value="PAN2-PAN3 deadenylation complex catalytic subunit PAN2"/>
    <property type="match status" value="1"/>
</dbReference>
<keyword evidence="7" id="KW-0269">Exonuclease</keyword>
<evidence type="ECO:0000256" key="9">
    <source>
        <dbReference type="SAM" id="MobiDB-lite"/>
    </source>
</evidence>